<keyword evidence="1" id="KW-0812">Transmembrane</keyword>
<feature type="transmembrane region" description="Helical" evidence="1">
    <location>
        <begin position="20"/>
        <end position="46"/>
    </location>
</feature>
<accession>A0A0G1ILW5</accession>
<dbReference type="Proteomes" id="UP000034087">
    <property type="component" value="Unassembled WGS sequence"/>
</dbReference>
<reference evidence="2 3" key="1">
    <citation type="journal article" date="2015" name="Nature">
        <title>rRNA introns, odd ribosomes, and small enigmatic genomes across a large radiation of phyla.</title>
        <authorList>
            <person name="Brown C.T."/>
            <person name="Hug L.A."/>
            <person name="Thomas B.C."/>
            <person name="Sharon I."/>
            <person name="Castelle C.J."/>
            <person name="Singh A."/>
            <person name="Wilkins M.J."/>
            <person name="Williams K.H."/>
            <person name="Banfield J.F."/>
        </authorList>
    </citation>
    <scope>NUCLEOTIDE SEQUENCE [LARGE SCALE GENOMIC DNA]</scope>
</reference>
<evidence type="ECO:0008006" key="4">
    <source>
        <dbReference type="Google" id="ProtNLM"/>
    </source>
</evidence>
<comment type="caution">
    <text evidence="2">The sequence shown here is derived from an EMBL/GenBank/DDBJ whole genome shotgun (WGS) entry which is preliminary data.</text>
</comment>
<organism evidence="2 3">
    <name type="scientific">Candidatus Giovannonibacteria bacterium GW2011_GWA1_44_25</name>
    <dbReference type="NCBI Taxonomy" id="1618645"/>
    <lineage>
        <taxon>Bacteria</taxon>
        <taxon>Candidatus Giovannoniibacteriota</taxon>
    </lineage>
</organism>
<evidence type="ECO:0000313" key="2">
    <source>
        <dbReference type="EMBL" id="KKT60100.1"/>
    </source>
</evidence>
<name>A0A0G1ILW5_9BACT</name>
<proteinExistence type="predicted"/>
<keyword evidence="1" id="KW-0472">Membrane</keyword>
<gene>
    <name evidence="2" type="ORF">UW53_C0003G0011</name>
</gene>
<keyword evidence="1" id="KW-1133">Transmembrane helix</keyword>
<dbReference type="AlphaFoldDB" id="A0A0G1ILW5"/>
<evidence type="ECO:0000313" key="3">
    <source>
        <dbReference type="Proteomes" id="UP000034087"/>
    </source>
</evidence>
<dbReference type="EMBL" id="LCIR01000003">
    <property type="protein sequence ID" value="KKT60100.1"/>
    <property type="molecule type" value="Genomic_DNA"/>
</dbReference>
<evidence type="ECO:0000256" key="1">
    <source>
        <dbReference type="SAM" id="Phobius"/>
    </source>
</evidence>
<sequence length="188" mass="21461">MSFVAKNYKKEFRREKILRILIGFAVNLAVALMVGLVFMLPSYFILVFSKDDVLRRLQAAEEVFARKEFKNLEEKIGGINARVSVFEKNESRRGELAPLFRKLAENAPDAVRLVSINVSKDANGFYTMSVQGEAERRDELLKYIDKLESVSEFASVDSPVANLLKETKTLFTLNIKIKPEAYKYEPAK</sequence>
<protein>
    <recommendedName>
        <fullName evidence="4">Fimbrial assembly family protein</fullName>
    </recommendedName>
</protein>